<comment type="caution">
    <text evidence="2">The sequence shown here is derived from an EMBL/GenBank/DDBJ whole genome shotgun (WGS) entry which is preliminary data.</text>
</comment>
<dbReference type="InterPro" id="IPR036388">
    <property type="entry name" value="WH-like_DNA-bd_sf"/>
</dbReference>
<dbReference type="PANTHER" id="PTHR33164:SF89">
    <property type="entry name" value="MARR FAMILY REGULATORY PROTEIN"/>
    <property type="match status" value="1"/>
</dbReference>
<gene>
    <name evidence="2" type="ORF">ZRA01_07320</name>
</gene>
<dbReference type="InterPro" id="IPR000835">
    <property type="entry name" value="HTH_MarR-typ"/>
</dbReference>
<dbReference type="Pfam" id="PF12802">
    <property type="entry name" value="MarR_2"/>
    <property type="match status" value="1"/>
</dbReference>
<evidence type="ECO:0000259" key="1">
    <source>
        <dbReference type="PROSITE" id="PS50995"/>
    </source>
</evidence>
<sequence length="162" mass="17302">MTLTPQAPADPMALTVLKQFRLIFGSVRHHFREVEQSCGVSGSQLWLLHEIAHTPGVGVSELAARLSIHQSTCSQLVDKLEARGLISKARKADDQRRVGVQLTDQAAEVLAVAPGPVAGILPQALQGLPDDTLERLHLGLAEVIAQLTVRDSPSAGKPLADI</sequence>
<dbReference type="GO" id="GO:0006950">
    <property type="term" value="P:response to stress"/>
    <property type="evidence" value="ECO:0007669"/>
    <property type="project" value="TreeGrafter"/>
</dbReference>
<evidence type="ECO:0000313" key="3">
    <source>
        <dbReference type="Proteomes" id="UP000318422"/>
    </source>
</evidence>
<dbReference type="EMBL" id="BJNV01000009">
    <property type="protein sequence ID" value="GEC94659.1"/>
    <property type="molecule type" value="Genomic_DNA"/>
</dbReference>
<dbReference type="SMART" id="SM00347">
    <property type="entry name" value="HTH_MARR"/>
    <property type="match status" value="1"/>
</dbReference>
<dbReference type="InterPro" id="IPR011991">
    <property type="entry name" value="ArsR-like_HTH"/>
</dbReference>
<dbReference type="PRINTS" id="PR00598">
    <property type="entry name" value="HTHMARR"/>
</dbReference>
<dbReference type="PROSITE" id="PS50995">
    <property type="entry name" value="HTH_MARR_2"/>
    <property type="match status" value="1"/>
</dbReference>
<accession>A0A4Y4CS54</accession>
<dbReference type="AlphaFoldDB" id="A0A4Y4CS54"/>
<proteinExistence type="predicted"/>
<dbReference type="InterPro" id="IPR036390">
    <property type="entry name" value="WH_DNA-bd_sf"/>
</dbReference>
<dbReference type="Proteomes" id="UP000318422">
    <property type="component" value="Unassembled WGS sequence"/>
</dbReference>
<dbReference type="CDD" id="cd00090">
    <property type="entry name" value="HTH_ARSR"/>
    <property type="match status" value="1"/>
</dbReference>
<dbReference type="SUPFAM" id="SSF46785">
    <property type="entry name" value="Winged helix' DNA-binding domain"/>
    <property type="match status" value="1"/>
</dbReference>
<name>A0A4Y4CS54_ZOORA</name>
<dbReference type="InterPro" id="IPR039422">
    <property type="entry name" value="MarR/SlyA-like"/>
</dbReference>
<dbReference type="GO" id="GO:0003700">
    <property type="term" value="F:DNA-binding transcription factor activity"/>
    <property type="evidence" value="ECO:0007669"/>
    <property type="project" value="InterPro"/>
</dbReference>
<protein>
    <recommendedName>
        <fullName evidence="1">HTH marR-type domain-containing protein</fullName>
    </recommendedName>
</protein>
<reference evidence="2 3" key="1">
    <citation type="submission" date="2019-06" db="EMBL/GenBank/DDBJ databases">
        <title>Whole genome shotgun sequence of Zoogloea ramigera NBRC 15342.</title>
        <authorList>
            <person name="Hosoyama A."/>
            <person name="Uohara A."/>
            <person name="Ohji S."/>
            <person name="Ichikawa N."/>
        </authorList>
    </citation>
    <scope>NUCLEOTIDE SEQUENCE [LARGE SCALE GENOMIC DNA]</scope>
    <source>
        <strain evidence="2 3">NBRC 15342</strain>
    </source>
</reference>
<feature type="domain" description="HTH marR-type" evidence="1">
    <location>
        <begin position="10"/>
        <end position="145"/>
    </location>
</feature>
<dbReference type="Gene3D" id="1.10.10.10">
    <property type="entry name" value="Winged helix-like DNA-binding domain superfamily/Winged helix DNA-binding domain"/>
    <property type="match status" value="1"/>
</dbReference>
<dbReference type="PANTHER" id="PTHR33164">
    <property type="entry name" value="TRANSCRIPTIONAL REGULATOR, MARR FAMILY"/>
    <property type="match status" value="1"/>
</dbReference>
<evidence type="ECO:0000313" key="2">
    <source>
        <dbReference type="EMBL" id="GEC94659.1"/>
    </source>
</evidence>
<dbReference type="OrthoDB" id="8911933at2"/>
<organism evidence="2 3">
    <name type="scientific">Zoogloea ramigera</name>
    <dbReference type="NCBI Taxonomy" id="350"/>
    <lineage>
        <taxon>Bacteria</taxon>
        <taxon>Pseudomonadati</taxon>
        <taxon>Pseudomonadota</taxon>
        <taxon>Betaproteobacteria</taxon>
        <taxon>Rhodocyclales</taxon>
        <taxon>Zoogloeaceae</taxon>
        <taxon>Zoogloea</taxon>
    </lineage>
</organism>
<keyword evidence="3" id="KW-1185">Reference proteome</keyword>